<evidence type="ECO:0000256" key="7">
    <source>
        <dbReference type="ARBA" id="ARBA00022833"/>
    </source>
</evidence>
<evidence type="ECO:0000313" key="11">
    <source>
        <dbReference type="Proteomes" id="UP000621560"/>
    </source>
</evidence>
<evidence type="ECO:0000256" key="1">
    <source>
        <dbReference type="ARBA" id="ARBA00001947"/>
    </source>
</evidence>
<accession>A0A927GTL7</accession>
<gene>
    <name evidence="10" type="ORF">IDH44_22440</name>
</gene>
<dbReference type="GO" id="GO:0003906">
    <property type="term" value="F:DNA-(apurinic or apyrimidinic site) endonuclease activity"/>
    <property type="evidence" value="ECO:0007669"/>
    <property type="project" value="TreeGrafter"/>
</dbReference>
<evidence type="ECO:0000256" key="4">
    <source>
        <dbReference type="ARBA" id="ARBA00022723"/>
    </source>
</evidence>
<dbReference type="Gene3D" id="3.20.20.150">
    <property type="entry name" value="Divalent-metal-dependent TIM barrel enzymes"/>
    <property type="match status" value="1"/>
</dbReference>
<evidence type="ECO:0000259" key="9">
    <source>
        <dbReference type="Pfam" id="PF01261"/>
    </source>
</evidence>
<dbReference type="EC" id="3.1.21.2" evidence="10"/>
<dbReference type="Pfam" id="PF01261">
    <property type="entry name" value="AP_endonuc_2"/>
    <property type="match status" value="1"/>
</dbReference>
<evidence type="ECO:0000256" key="6">
    <source>
        <dbReference type="ARBA" id="ARBA00022801"/>
    </source>
</evidence>
<feature type="domain" description="Xylose isomerase-like TIM barrel" evidence="9">
    <location>
        <begin position="18"/>
        <end position="263"/>
    </location>
</feature>
<dbReference type="GO" id="GO:0008081">
    <property type="term" value="F:phosphoric diester hydrolase activity"/>
    <property type="evidence" value="ECO:0007669"/>
    <property type="project" value="TreeGrafter"/>
</dbReference>
<dbReference type="GO" id="GO:0006284">
    <property type="term" value="P:base-excision repair"/>
    <property type="evidence" value="ECO:0007669"/>
    <property type="project" value="TreeGrafter"/>
</dbReference>
<evidence type="ECO:0000256" key="8">
    <source>
        <dbReference type="ARBA" id="ARBA00023204"/>
    </source>
</evidence>
<name>A0A927GTL7_9BACL</name>
<dbReference type="EMBL" id="JACXIZ010000048">
    <property type="protein sequence ID" value="MBD2847964.1"/>
    <property type="molecule type" value="Genomic_DNA"/>
</dbReference>
<comment type="cofactor">
    <cofactor evidence="1">
        <name>Zn(2+)</name>
        <dbReference type="ChEBI" id="CHEBI:29105"/>
    </cofactor>
</comment>
<dbReference type="SUPFAM" id="SSF51658">
    <property type="entry name" value="Xylose isomerase-like"/>
    <property type="match status" value="1"/>
</dbReference>
<organism evidence="10 11">
    <name type="scientific">Paenibacillus sabuli</name>
    <dbReference type="NCBI Taxonomy" id="2772509"/>
    <lineage>
        <taxon>Bacteria</taxon>
        <taxon>Bacillati</taxon>
        <taxon>Bacillota</taxon>
        <taxon>Bacilli</taxon>
        <taxon>Bacillales</taxon>
        <taxon>Paenibacillaceae</taxon>
        <taxon>Paenibacillus</taxon>
    </lineage>
</organism>
<dbReference type="InterPro" id="IPR036237">
    <property type="entry name" value="Xyl_isomerase-like_sf"/>
</dbReference>
<dbReference type="PANTHER" id="PTHR21445">
    <property type="entry name" value="ENDONUCLEASE IV ENDODEOXYRIBONUCLEASE IV"/>
    <property type="match status" value="1"/>
</dbReference>
<dbReference type="PROSITE" id="PS00731">
    <property type="entry name" value="AP_NUCLEASE_F2_3"/>
    <property type="match status" value="1"/>
</dbReference>
<comment type="similarity">
    <text evidence="2">Belongs to the AP endonuclease 2 family.</text>
</comment>
<keyword evidence="3" id="KW-0540">Nuclease</keyword>
<sequence length="279" mass="30106">MKIGCHVSTVKGYLGAAQRAAALGGTAFQYFPKNPRGLAIKRYDRADAARCAAYCRERGIVSIGHSPYPANLAAQDEEQIVRTAASLRNDLEIVEACGSLGTVVHFGVYKGDDLLAGYRSIIRMLDLVLEGWDGKARLLVENQAGDHARMGTTFEELAQIRQLARYPDQIGYCLDTCHLFASGVWDGSPGGEWLRRARDSGVLTELSAVHFNDSIFESGARRDRHAALGEGQIGAEGLRAILAVPEIAAAPLVLETPQPGVHTHAAQLNRLQGWLAGDS</sequence>
<dbReference type="NCBIfam" id="TIGR00587">
    <property type="entry name" value="nfo"/>
    <property type="match status" value="1"/>
</dbReference>
<keyword evidence="7" id="KW-0862">Zinc</keyword>
<reference evidence="10" key="1">
    <citation type="submission" date="2020-09" db="EMBL/GenBank/DDBJ databases">
        <title>A novel bacterium of genus Paenibacillus, isolated from South China Sea.</title>
        <authorList>
            <person name="Huang H."/>
            <person name="Mo K."/>
            <person name="Hu Y."/>
        </authorList>
    </citation>
    <scope>NUCLEOTIDE SEQUENCE</scope>
    <source>
        <strain evidence="10">IB182496</strain>
    </source>
</reference>
<keyword evidence="6 10" id="KW-0378">Hydrolase</keyword>
<evidence type="ECO:0000313" key="10">
    <source>
        <dbReference type="EMBL" id="MBD2847964.1"/>
    </source>
</evidence>
<keyword evidence="4" id="KW-0479">Metal-binding</keyword>
<evidence type="ECO:0000256" key="5">
    <source>
        <dbReference type="ARBA" id="ARBA00022763"/>
    </source>
</evidence>
<dbReference type="SMART" id="SM00518">
    <property type="entry name" value="AP2Ec"/>
    <property type="match status" value="1"/>
</dbReference>
<dbReference type="GO" id="GO:0008270">
    <property type="term" value="F:zinc ion binding"/>
    <property type="evidence" value="ECO:0007669"/>
    <property type="project" value="InterPro"/>
</dbReference>
<keyword evidence="11" id="KW-1185">Reference proteome</keyword>
<keyword evidence="5" id="KW-0227">DNA damage</keyword>
<dbReference type="RefSeq" id="WP_190921068.1">
    <property type="nucleotide sequence ID" value="NZ_JACXIZ010000048.1"/>
</dbReference>
<dbReference type="PANTHER" id="PTHR21445:SF0">
    <property type="entry name" value="APURINIC-APYRIMIDINIC ENDONUCLEASE"/>
    <property type="match status" value="1"/>
</dbReference>
<comment type="caution">
    <text evidence="10">The sequence shown here is derived from an EMBL/GenBank/DDBJ whole genome shotgun (WGS) entry which is preliminary data.</text>
</comment>
<dbReference type="InterPro" id="IPR013022">
    <property type="entry name" value="Xyl_isomerase-like_TIM-brl"/>
</dbReference>
<keyword evidence="8" id="KW-0234">DNA repair</keyword>
<dbReference type="PROSITE" id="PS51432">
    <property type="entry name" value="AP_NUCLEASE_F2_4"/>
    <property type="match status" value="1"/>
</dbReference>
<dbReference type="InterPro" id="IPR001719">
    <property type="entry name" value="AP_endonuc_2"/>
</dbReference>
<dbReference type="AlphaFoldDB" id="A0A927GTL7"/>
<dbReference type="GO" id="GO:0003677">
    <property type="term" value="F:DNA binding"/>
    <property type="evidence" value="ECO:0007669"/>
    <property type="project" value="InterPro"/>
</dbReference>
<dbReference type="GO" id="GO:0008833">
    <property type="term" value="F:deoxyribonuclease IV (phage-T4-induced) activity"/>
    <property type="evidence" value="ECO:0007669"/>
    <property type="project" value="UniProtKB-EC"/>
</dbReference>
<evidence type="ECO:0000256" key="3">
    <source>
        <dbReference type="ARBA" id="ARBA00022722"/>
    </source>
</evidence>
<protein>
    <submittedName>
        <fullName evidence="10">Deoxyribonuclease IV</fullName>
        <ecNumber evidence="10">3.1.21.2</ecNumber>
    </submittedName>
</protein>
<evidence type="ECO:0000256" key="2">
    <source>
        <dbReference type="ARBA" id="ARBA00005340"/>
    </source>
</evidence>
<dbReference type="InterPro" id="IPR018246">
    <property type="entry name" value="AP_endonuc_F2_Zn_BS"/>
</dbReference>
<dbReference type="Proteomes" id="UP000621560">
    <property type="component" value="Unassembled WGS sequence"/>
</dbReference>
<proteinExistence type="inferred from homology"/>